<accession>V4SPJ1</accession>
<dbReference type="InParanoid" id="V4SPJ1"/>
<protein>
    <submittedName>
        <fullName evidence="1">Uncharacterized protein</fullName>
    </submittedName>
</protein>
<dbReference type="EMBL" id="KI536925">
    <property type="protein sequence ID" value="ESR39031.1"/>
    <property type="molecule type" value="Genomic_DNA"/>
</dbReference>
<evidence type="ECO:0000313" key="1">
    <source>
        <dbReference type="EMBL" id="ESR39031.1"/>
    </source>
</evidence>
<reference evidence="1 2" key="1">
    <citation type="submission" date="2013-10" db="EMBL/GenBank/DDBJ databases">
        <authorList>
            <consortium name="International Citrus Genome Consortium"/>
            <person name="Jenkins J."/>
            <person name="Schmutz J."/>
            <person name="Prochnik S."/>
            <person name="Rokhsar D."/>
            <person name="Gmitter F."/>
            <person name="Ollitrault P."/>
            <person name="Machado M."/>
            <person name="Talon M."/>
            <person name="Wincker P."/>
            <person name="Jaillon O."/>
            <person name="Morgante M."/>
        </authorList>
    </citation>
    <scope>NUCLEOTIDE SEQUENCE</scope>
    <source>
        <strain evidence="2">cv. Clemenules</strain>
    </source>
</reference>
<gene>
    <name evidence="1" type="ORF">CICLE_v10027622mg</name>
</gene>
<sequence length="85" mass="9287">MGQFVTVHGNFVDMNDTMISNHDERGYIMSAGNIGLQYVFIIGKLCLGDNLGEVGSQTFYSYSNSPFGIGSISLSTCLNHIILNF</sequence>
<name>V4SPJ1_CITCL</name>
<dbReference type="Gramene" id="ESR39031">
    <property type="protein sequence ID" value="ESR39031"/>
    <property type="gene ID" value="CICLE_v10027622mg"/>
</dbReference>
<dbReference type="AlphaFoldDB" id="V4SPJ1"/>
<keyword evidence="2" id="KW-1185">Reference proteome</keyword>
<dbReference type="Proteomes" id="UP000030687">
    <property type="component" value="Unassembled WGS sequence"/>
</dbReference>
<evidence type="ECO:0000313" key="2">
    <source>
        <dbReference type="Proteomes" id="UP000030687"/>
    </source>
</evidence>
<organism evidence="1 2">
    <name type="scientific">Citrus clementina</name>
    <name type="common">Clementine</name>
    <name type="synonym">Citrus deliciosa x Citrus sinensis</name>
    <dbReference type="NCBI Taxonomy" id="85681"/>
    <lineage>
        <taxon>Eukaryota</taxon>
        <taxon>Viridiplantae</taxon>
        <taxon>Streptophyta</taxon>
        <taxon>Embryophyta</taxon>
        <taxon>Tracheophyta</taxon>
        <taxon>Spermatophyta</taxon>
        <taxon>Magnoliopsida</taxon>
        <taxon>eudicotyledons</taxon>
        <taxon>Gunneridae</taxon>
        <taxon>Pentapetalae</taxon>
        <taxon>rosids</taxon>
        <taxon>malvids</taxon>
        <taxon>Sapindales</taxon>
        <taxon>Rutaceae</taxon>
        <taxon>Aurantioideae</taxon>
        <taxon>Citrus</taxon>
    </lineage>
</organism>
<proteinExistence type="predicted"/>
<dbReference type="KEGG" id="cic:CICLE_v10027622mg"/>